<keyword evidence="5" id="KW-1185">Reference proteome</keyword>
<proteinExistence type="inferred from homology"/>
<evidence type="ECO:0000313" key="5">
    <source>
        <dbReference type="Proteomes" id="UP000634522"/>
    </source>
</evidence>
<organism evidence="4 5">
    <name type="scientific">Aromatoleum toluolicum</name>
    <dbReference type="NCBI Taxonomy" id="90060"/>
    <lineage>
        <taxon>Bacteria</taxon>
        <taxon>Pseudomonadati</taxon>
        <taxon>Pseudomonadota</taxon>
        <taxon>Betaproteobacteria</taxon>
        <taxon>Rhodocyclales</taxon>
        <taxon>Rhodocyclaceae</taxon>
        <taxon>Aromatoleum</taxon>
    </lineage>
</organism>
<comment type="similarity">
    <text evidence="1 3">Belongs to the UreD family.</text>
</comment>
<keyword evidence="3" id="KW-0996">Nickel insertion</keyword>
<evidence type="ECO:0000256" key="2">
    <source>
        <dbReference type="ARBA" id="ARBA00023186"/>
    </source>
</evidence>
<dbReference type="PANTHER" id="PTHR33643:SF1">
    <property type="entry name" value="UREASE ACCESSORY PROTEIN D"/>
    <property type="match status" value="1"/>
</dbReference>
<dbReference type="RefSeq" id="WP_169140242.1">
    <property type="nucleotide sequence ID" value="NZ_WTVS01000018.1"/>
</dbReference>
<comment type="caution">
    <text evidence="4">The sequence shown here is derived from an EMBL/GenBank/DDBJ whole genome shotgun (WGS) entry which is preliminary data.</text>
</comment>
<evidence type="ECO:0000256" key="3">
    <source>
        <dbReference type="HAMAP-Rule" id="MF_01384"/>
    </source>
</evidence>
<evidence type="ECO:0000256" key="1">
    <source>
        <dbReference type="ARBA" id="ARBA00007177"/>
    </source>
</evidence>
<reference evidence="4 5" key="1">
    <citation type="submission" date="2019-12" db="EMBL/GenBank/DDBJ databases">
        <title>Comparative genomics gives insights into the taxonomy of the Azoarcus-Aromatoleum group and reveals separate origins of nif in the plant-associated Azoarcus and non-plant-associated Aromatoleum sub-groups.</title>
        <authorList>
            <person name="Lafos M."/>
            <person name="Maluk M."/>
            <person name="Batista M."/>
            <person name="Junghare M."/>
            <person name="Carmona M."/>
            <person name="Faoro H."/>
            <person name="Cruz L.M."/>
            <person name="Battistoni F."/>
            <person name="De Souza E."/>
            <person name="Pedrosa F."/>
            <person name="Chen W.-M."/>
            <person name="Poole P.S."/>
            <person name="Dixon R.A."/>
            <person name="James E.K."/>
        </authorList>
    </citation>
    <scope>NUCLEOTIDE SEQUENCE [LARGE SCALE GENOMIC DNA]</scope>
    <source>
        <strain evidence="4 5">T</strain>
    </source>
</reference>
<dbReference type="InterPro" id="IPR002669">
    <property type="entry name" value="UreD"/>
</dbReference>
<sequence length="292" mass="30429">MNAVVEALAGLEPTFSPQPGASGWCAELALEFARRGARTVLVRRHHLGPLRVQKALYPEGEGVCHGIVLHPPAGIAGGDSLAIDIRVDAGAHALLTTPGAGKWYRSAGPTAGLTQRIAVADGAVCEWLPQESIVYEGALGTLATEVELVGDAAFVGAEMLCFGRTASGERFTRGALAVSTRIRRDGRPLWLERGRIAGGSPLLESPVGLAGAPVVGSVLVASPKCDAALRDACRAIVPVAGQGAVTLLPGLLVARWLGPACAPGREWFTRLWAVVRPAVAGVPMRVPRIWNT</sequence>
<gene>
    <name evidence="3" type="primary">ureD</name>
    <name evidence="4" type="ORF">GPA27_10395</name>
</gene>
<dbReference type="PANTHER" id="PTHR33643">
    <property type="entry name" value="UREASE ACCESSORY PROTEIN D"/>
    <property type="match status" value="1"/>
</dbReference>
<comment type="function">
    <text evidence="3">Required for maturation of urease via the functional incorporation of the urease nickel metallocenter.</text>
</comment>
<name>A0ABX1NER4_9RHOO</name>
<dbReference type="Proteomes" id="UP000634522">
    <property type="component" value="Unassembled WGS sequence"/>
</dbReference>
<dbReference type="EMBL" id="WTVS01000018">
    <property type="protein sequence ID" value="NMF97796.1"/>
    <property type="molecule type" value="Genomic_DNA"/>
</dbReference>
<protein>
    <recommendedName>
        <fullName evidence="3">Urease accessory protein UreD</fullName>
    </recommendedName>
</protein>
<evidence type="ECO:0000313" key="4">
    <source>
        <dbReference type="EMBL" id="NMF97796.1"/>
    </source>
</evidence>
<dbReference type="Pfam" id="PF01774">
    <property type="entry name" value="UreD"/>
    <property type="match status" value="1"/>
</dbReference>
<accession>A0ABX1NER4</accession>
<dbReference type="HAMAP" id="MF_01384">
    <property type="entry name" value="UreD"/>
    <property type="match status" value="1"/>
</dbReference>
<keyword evidence="2 3" id="KW-0143">Chaperone</keyword>
<keyword evidence="3" id="KW-0963">Cytoplasm</keyword>
<comment type="subunit">
    <text evidence="3">UreD, UreF and UreG form a complex that acts as a GTP-hydrolysis-dependent molecular chaperone, activating the urease apoprotein by helping to assemble the nickel containing metallocenter of UreC. The UreE protein probably delivers the nickel.</text>
</comment>
<comment type="subcellular location">
    <subcellularLocation>
        <location evidence="3">Cytoplasm</location>
    </subcellularLocation>
</comment>